<evidence type="ECO:0000313" key="5">
    <source>
        <dbReference type="Proteomes" id="UP000028073"/>
    </source>
</evidence>
<accession>A0A081NF33</accession>
<dbReference type="SUPFAM" id="SSF50129">
    <property type="entry name" value="GroES-like"/>
    <property type="match status" value="1"/>
</dbReference>
<proteinExistence type="predicted"/>
<reference evidence="4 5" key="1">
    <citation type="submission" date="2014-06" db="EMBL/GenBank/DDBJ databases">
        <title>Whole Genome Sequences of Three Symbiotic Endozoicomonas Bacteria.</title>
        <authorList>
            <person name="Neave M.J."/>
            <person name="Apprill A."/>
            <person name="Voolstra C.R."/>
        </authorList>
    </citation>
    <scope>NUCLEOTIDE SEQUENCE [LARGE SCALE GENOMIC DNA]</scope>
    <source>
        <strain evidence="4 5">DSM 25634</strain>
    </source>
</reference>
<dbReference type="InterPro" id="IPR014189">
    <property type="entry name" value="Quinone_OxRdtase_PIG3"/>
</dbReference>
<comment type="caution">
    <text evidence="4">The sequence shown here is derived from an EMBL/GenBank/DDBJ whole genome shotgun (WGS) entry which is preliminary data.</text>
</comment>
<evidence type="ECO:0000256" key="1">
    <source>
        <dbReference type="ARBA" id="ARBA00022857"/>
    </source>
</evidence>
<evidence type="ECO:0000313" key="4">
    <source>
        <dbReference type="EMBL" id="KEQ17056.1"/>
    </source>
</evidence>
<protein>
    <recommendedName>
        <fullName evidence="3">Enoyl reductase (ER) domain-containing protein</fullName>
    </recommendedName>
</protein>
<dbReference type="InterPro" id="IPR011032">
    <property type="entry name" value="GroES-like_sf"/>
</dbReference>
<dbReference type="Proteomes" id="UP000028073">
    <property type="component" value="Unassembled WGS sequence"/>
</dbReference>
<dbReference type="InterPro" id="IPR013154">
    <property type="entry name" value="ADH-like_N"/>
</dbReference>
<dbReference type="EMBL" id="JOKH01000003">
    <property type="protein sequence ID" value="KEQ17056.1"/>
    <property type="molecule type" value="Genomic_DNA"/>
</dbReference>
<dbReference type="NCBIfam" id="TIGR02824">
    <property type="entry name" value="quinone_pig3"/>
    <property type="match status" value="1"/>
</dbReference>
<dbReference type="AlphaFoldDB" id="A0A081NF33"/>
<dbReference type="Pfam" id="PF00107">
    <property type="entry name" value="ADH_zinc_N"/>
    <property type="match status" value="1"/>
</dbReference>
<dbReference type="Pfam" id="PF08240">
    <property type="entry name" value="ADH_N"/>
    <property type="match status" value="1"/>
</dbReference>
<dbReference type="OrthoDB" id="9780520at2"/>
<dbReference type="InterPro" id="IPR013149">
    <property type="entry name" value="ADH-like_C"/>
</dbReference>
<dbReference type="STRING" id="1137799.GZ78_14245"/>
<evidence type="ECO:0000259" key="3">
    <source>
        <dbReference type="SMART" id="SM00829"/>
    </source>
</evidence>
<dbReference type="Gene3D" id="3.40.50.720">
    <property type="entry name" value="NAD(P)-binding Rossmann-like Domain"/>
    <property type="match status" value="1"/>
</dbReference>
<evidence type="ECO:0000256" key="2">
    <source>
        <dbReference type="ARBA" id="ARBA00023002"/>
    </source>
</evidence>
<feature type="domain" description="Enoyl reductase (ER)" evidence="3">
    <location>
        <begin position="12"/>
        <end position="321"/>
    </location>
</feature>
<gene>
    <name evidence="4" type="ORF">GZ78_14245</name>
</gene>
<dbReference type="InterPro" id="IPR036291">
    <property type="entry name" value="NAD(P)-bd_dom_sf"/>
</dbReference>
<sequence>MQDSKGFHGLVAIDKALQWRSFPNESLGKDQVKVRIVAAGLNRADLSQQAGTYNPPEGVTPVLGLECSGIIDSVGENVSQWLPGQQVCALLPGGGLATDVVCDQRLLLPVPESLSLIQAGGIVEVYTTAWLNLFHRGRVKPGDKVLVMAGASGVGTAMIQLCAHFGMDVTVVVGSDEKLAFCKALGACNGINRHQQDWQTLKEWGPFDRVLDCCAGDWLEKYMSLMNTGGRIITIGLMAGRKGKLDMGLLLMKRIQIIGSTLRFLPIAEKEKLLAELKEKVWPLFAQGQLKPIVDTVMSMDQYQSAYDLMASNKTTGKVILTLPA</sequence>
<dbReference type="PANTHER" id="PTHR48106:SF8">
    <property type="entry name" value="OS02G0805600 PROTEIN"/>
    <property type="match status" value="1"/>
</dbReference>
<dbReference type="RefSeq" id="WP_051786155.1">
    <property type="nucleotide sequence ID" value="NZ_JOKH01000003.1"/>
</dbReference>
<dbReference type="CDD" id="cd05276">
    <property type="entry name" value="p53_inducible_oxidoreductase"/>
    <property type="match status" value="1"/>
</dbReference>
<dbReference type="GO" id="GO:0070402">
    <property type="term" value="F:NADPH binding"/>
    <property type="evidence" value="ECO:0007669"/>
    <property type="project" value="TreeGrafter"/>
</dbReference>
<keyword evidence="5" id="KW-1185">Reference proteome</keyword>
<dbReference type="SMART" id="SM00829">
    <property type="entry name" value="PKS_ER"/>
    <property type="match status" value="1"/>
</dbReference>
<dbReference type="SUPFAM" id="SSF51735">
    <property type="entry name" value="NAD(P)-binding Rossmann-fold domains"/>
    <property type="match status" value="1"/>
</dbReference>
<organism evidence="4 5">
    <name type="scientific">Endozoicomonas numazuensis</name>
    <dbReference type="NCBI Taxonomy" id="1137799"/>
    <lineage>
        <taxon>Bacteria</taxon>
        <taxon>Pseudomonadati</taxon>
        <taxon>Pseudomonadota</taxon>
        <taxon>Gammaproteobacteria</taxon>
        <taxon>Oceanospirillales</taxon>
        <taxon>Endozoicomonadaceae</taxon>
        <taxon>Endozoicomonas</taxon>
    </lineage>
</organism>
<dbReference type="eggNOG" id="COG0604">
    <property type="taxonomic scope" value="Bacteria"/>
</dbReference>
<dbReference type="InterPro" id="IPR020843">
    <property type="entry name" value="ER"/>
</dbReference>
<dbReference type="GO" id="GO:0016651">
    <property type="term" value="F:oxidoreductase activity, acting on NAD(P)H"/>
    <property type="evidence" value="ECO:0007669"/>
    <property type="project" value="TreeGrafter"/>
</dbReference>
<keyword evidence="1" id="KW-0521">NADP</keyword>
<keyword evidence="2" id="KW-0560">Oxidoreductase</keyword>
<dbReference type="Gene3D" id="3.90.180.10">
    <property type="entry name" value="Medium-chain alcohol dehydrogenases, catalytic domain"/>
    <property type="match status" value="1"/>
</dbReference>
<dbReference type="PANTHER" id="PTHR48106">
    <property type="entry name" value="QUINONE OXIDOREDUCTASE PIG3-RELATED"/>
    <property type="match status" value="1"/>
</dbReference>
<name>A0A081NF33_9GAMM</name>